<feature type="compositionally biased region" description="Low complexity" evidence="1">
    <location>
        <begin position="724"/>
        <end position="734"/>
    </location>
</feature>
<feature type="domain" description="Cyclic nucleotide-binding" evidence="2">
    <location>
        <begin position="41"/>
        <end position="176"/>
    </location>
</feature>
<dbReference type="GO" id="GO:0004862">
    <property type="term" value="F:cAMP-dependent protein kinase inhibitor activity"/>
    <property type="evidence" value="ECO:0007669"/>
    <property type="project" value="TreeGrafter"/>
</dbReference>
<dbReference type="InterPro" id="IPR018488">
    <property type="entry name" value="cNMP-bd_CS"/>
</dbReference>
<dbReference type="PANTHER" id="PTHR11635:SF166">
    <property type="entry name" value="CYCLIC NUCLEOTIDE-BINDING DOMAIN-CONTAINING PROTEIN"/>
    <property type="match status" value="1"/>
</dbReference>
<dbReference type="OrthoDB" id="166212at2759"/>
<dbReference type="EMBL" id="JAGDFM010000564">
    <property type="protein sequence ID" value="KAG7377190.1"/>
    <property type="molecule type" value="Genomic_DNA"/>
</dbReference>
<gene>
    <name evidence="3" type="ORF">PHYPSEUDO_012042</name>
</gene>
<feature type="compositionally biased region" description="Polar residues" evidence="1">
    <location>
        <begin position="979"/>
        <end position="997"/>
    </location>
</feature>
<feature type="region of interest" description="Disordered" evidence="1">
    <location>
        <begin position="869"/>
        <end position="888"/>
    </location>
</feature>
<evidence type="ECO:0000313" key="3">
    <source>
        <dbReference type="EMBL" id="KAG7377190.1"/>
    </source>
</evidence>
<dbReference type="Proteomes" id="UP000694044">
    <property type="component" value="Unassembled WGS sequence"/>
</dbReference>
<dbReference type="CDD" id="cd00038">
    <property type="entry name" value="CAP_ED"/>
    <property type="match status" value="3"/>
</dbReference>
<protein>
    <recommendedName>
        <fullName evidence="2">Cyclic nucleotide-binding domain-containing protein</fullName>
    </recommendedName>
</protein>
<dbReference type="GO" id="GO:0005829">
    <property type="term" value="C:cytosol"/>
    <property type="evidence" value="ECO:0007669"/>
    <property type="project" value="TreeGrafter"/>
</dbReference>
<dbReference type="PROSITE" id="PS50042">
    <property type="entry name" value="CNMP_BINDING_3"/>
    <property type="match status" value="4"/>
</dbReference>
<comment type="caution">
    <text evidence="3">The sequence shown here is derived from an EMBL/GenBank/DDBJ whole genome shotgun (WGS) entry which is preliminary data.</text>
</comment>
<evidence type="ECO:0000313" key="4">
    <source>
        <dbReference type="Proteomes" id="UP000694044"/>
    </source>
</evidence>
<dbReference type="GO" id="GO:0030552">
    <property type="term" value="F:cAMP binding"/>
    <property type="evidence" value="ECO:0007669"/>
    <property type="project" value="TreeGrafter"/>
</dbReference>
<evidence type="ECO:0000256" key="1">
    <source>
        <dbReference type="SAM" id="MobiDB-lite"/>
    </source>
</evidence>
<dbReference type="PANTHER" id="PTHR11635">
    <property type="entry name" value="CAMP-DEPENDENT PROTEIN KINASE REGULATORY CHAIN"/>
    <property type="match status" value="1"/>
</dbReference>
<feature type="region of interest" description="Disordered" evidence="1">
    <location>
        <begin position="950"/>
        <end position="1066"/>
    </location>
</feature>
<dbReference type="GO" id="GO:0034236">
    <property type="term" value="F:protein kinase A catalytic subunit binding"/>
    <property type="evidence" value="ECO:0007669"/>
    <property type="project" value="TreeGrafter"/>
</dbReference>
<feature type="region of interest" description="Disordered" evidence="1">
    <location>
        <begin position="702"/>
        <end position="734"/>
    </location>
</feature>
<feature type="compositionally biased region" description="Pro residues" evidence="1">
    <location>
        <begin position="1004"/>
        <end position="1016"/>
    </location>
</feature>
<feature type="region of interest" description="Disordered" evidence="1">
    <location>
        <begin position="913"/>
        <end position="936"/>
    </location>
</feature>
<feature type="compositionally biased region" description="Low complexity" evidence="1">
    <location>
        <begin position="702"/>
        <end position="716"/>
    </location>
</feature>
<proteinExistence type="predicted"/>
<evidence type="ECO:0000259" key="2">
    <source>
        <dbReference type="PROSITE" id="PS50042"/>
    </source>
</evidence>
<organism evidence="3 4">
    <name type="scientific">Phytophthora pseudosyringae</name>
    <dbReference type="NCBI Taxonomy" id="221518"/>
    <lineage>
        <taxon>Eukaryota</taxon>
        <taxon>Sar</taxon>
        <taxon>Stramenopiles</taxon>
        <taxon>Oomycota</taxon>
        <taxon>Peronosporomycetes</taxon>
        <taxon>Peronosporales</taxon>
        <taxon>Peronosporaceae</taxon>
        <taxon>Phytophthora</taxon>
    </lineage>
</organism>
<feature type="compositionally biased region" description="Polar residues" evidence="1">
    <location>
        <begin position="1040"/>
        <end position="1049"/>
    </location>
</feature>
<dbReference type="PROSITE" id="PS00889">
    <property type="entry name" value="CNMP_BINDING_2"/>
    <property type="match status" value="1"/>
</dbReference>
<name>A0A8T1VAA4_9STRA</name>
<dbReference type="GO" id="GO:0005952">
    <property type="term" value="C:cAMP-dependent protein kinase complex"/>
    <property type="evidence" value="ECO:0007669"/>
    <property type="project" value="InterPro"/>
</dbReference>
<feature type="domain" description="Cyclic nucleotide-binding" evidence="2">
    <location>
        <begin position="193"/>
        <end position="315"/>
    </location>
</feature>
<feature type="compositionally biased region" description="Basic and acidic residues" evidence="1">
    <location>
        <begin position="1021"/>
        <end position="1039"/>
    </location>
</feature>
<accession>A0A8T1VAA4</accession>
<reference evidence="3" key="1">
    <citation type="submission" date="2021-02" db="EMBL/GenBank/DDBJ databases">
        <authorList>
            <person name="Palmer J.M."/>
        </authorList>
    </citation>
    <scope>NUCLEOTIDE SEQUENCE</scope>
    <source>
        <strain evidence="3">SCRP734</strain>
    </source>
</reference>
<sequence length="1066" mass="117391">MDSSSSENEPTTPDTVRKARLIRRVPILAHVVKQGFCSEGELVRALELVTYADGEYIYCQGHPERDVLFIEEGKVLITQRRRSRAMSTIRPVGFIPMDSSGGVIFARRSTRRRSQVEAEMEIQLHQHEELEYFGEEALLQGLVSRILNAVASGAVTCFVLPEAAFARLLAPVHELMLHRHLLRMHGVLAKQRVFQHFSARQRQHILDRCTIEHYDEGARIIQQGDKEDDRYFILAEGEADVVLDEILRDLTSAEILISEHQGEEEEVELGVKTSTICRKTLYQGFGEMGILCRPRTAHVVAAGSVICVAISRKIYIAASQLLGVGGVDTDAEILLAMSLMEEWALVVKTRNLHLANPLVSRYLETFVKKFKAAYMQKFEGKTLYLDLLRRMHADPTLTDEFPFISDRVAWDQPTSSLSITRAETRRVLSLPPAERSPFAISFMARLLEPTAFIDKFDRPAHVDKLTLARGIGRYANFLTIQKDKFLFRQGKIESRAFLILRGNINIVNEDVNTPQTGLAIKQYDVLATLSAGDSFGELSLVTRLQRSATALAACEADLLVLERAHLQALMVILPGVSVQHAMVERAEFLATLSFLRDTDFAQCIRVAHDLQENFYEPRHIFLQEPAHLRSLYVVKSGEVVVYLRRNVPVSETSGANDSTTTKEVLVRVATIGPQEFFGVAIASVNMLSAGASVAGAIPSTAATGATTSPNPNTNAPPTSPPPQSSSKSPSHALLPSGGNTQLYVAATLASIAATNGPTSATATNIELAKTVFMCSTRVQMLELSERGWRRLPMSSLQSICNSLLERHRWNLETVDKQQQQGSPAYFVVDKPWQSIARPTTSSTPNKMNGDHKDLQMRGLEPLPATQLARRIKDKKQQQQQQGHSNAVSRLFSPAPLALTKLCQSGRLLAPTVSIERPTTTSSSRGSPIYGTSPLKTTSTGLAAFTQEKSFASTRGPPSFLSPSRATQLGGSFQPKGARVTSSGSASLAFSTQPSSANAPIVLSPRPPSMVSPPAGNPSPRQAREDTRQRRSSTDAKQDTLRSAQATSENACRAMWKLQRRPSITKQ</sequence>
<dbReference type="Pfam" id="PF00027">
    <property type="entry name" value="cNMP_binding"/>
    <property type="match status" value="1"/>
</dbReference>
<feature type="compositionally biased region" description="Polar residues" evidence="1">
    <location>
        <begin position="960"/>
        <end position="970"/>
    </location>
</feature>
<dbReference type="AlphaFoldDB" id="A0A8T1VAA4"/>
<feature type="domain" description="Cyclic nucleotide-binding" evidence="2">
    <location>
        <begin position="594"/>
        <end position="678"/>
    </location>
</feature>
<feature type="domain" description="Cyclic nucleotide-binding" evidence="2">
    <location>
        <begin position="477"/>
        <end position="570"/>
    </location>
</feature>
<dbReference type="SMART" id="SM00100">
    <property type="entry name" value="cNMP"/>
    <property type="match status" value="3"/>
</dbReference>
<keyword evidence="4" id="KW-1185">Reference proteome</keyword>
<dbReference type="InterPro" id="IPR050503">
    <property type="entry name" value="cAMP-dep_PK_reg_su-like"/>
</dbReference>
<dbReference type="InterPro" id="IPR000595">
    <property type="entry name" value="cNMP-bd_dom"/>
</dbReference>